<protein>
    <submittedName>
        <fullName evidence="1">Uncharacterized protein</fullName>
    </submittedName>
</protein>
<dbReference type="Proteomes" id="UP000317257">
    <property type="component" value="Unassembled WGS sequence"/>
</dbReference>
<reference evidence="2" key="1">
    <citation type="submission" date="2018-12" db="EMBL/GenBank/DDBJ databases">
        <title>The complete genome of Metarhizium rileyi, a key fungal pathogen of Lepidoptera.</title>
        <authorList>
            <person name="Binneck E."/>
            <person name="Lastra C.C.L."/>
            <person name="Sosa-Gomez D.R."/>
        </authorList>
    </citation>
    <scope>NUCLEOTIDE SEQUENCE [LARGE SCALE GENOMIC DNA]</scope>
    <source>
        <strain evidence="2">Cep018-CH2</strain>
    </source>
</reference>
<organism evidence="1 2">
    <name type="scientific">Metarhizium rileyi (strain RCEF 4871)</name>
    <name type="common">Nomuraea rileyi</name>
    <dbReference type="NCBI Taxonomy" id="1649241"/>
    <lineage>
        <taxon>Eukaryota</taxon>
        <taxon>Fungi</taxon>
        <taxon>Dikarya</taxon>
        <taxon>Ascomycota</taxon>
        <taxon>Pezizomycotina</taxon>
        <taxon>Sordariomycetes</taxon>
        <taxon>Hypocreomycetidae</taxon>
        <taxon>Hypocreales</taxon>
        <taxon>Clavicipitaceae</taxon>
        <taxon>Metarhizium</taxon>
    </lineage>
</organism>
<comment type="caution">
    <text evidence="1">The sequence shown here is derived from an EMBL/GenBank/DDBJ whole genome shotgun (WGS) entry which is preliminary data.</text>
</comment>
<accession>A0A5C6GM78</accession>
<proteinExistence type="predicted"/>
<evidence type="ECO:0000313" key="2">
    <source>
        <dbReference type="Proteomes" id="UP000317257"/>
    </source>
</evidence>
<dbReference type="EMBL" id="SBHS01000003">
    <property type="protein sequence ID" value="TWU77391.1"/>
    <property type="molecule type" value="Genomic_DNA"/>
</dbReference>
<name>A0A5C6GM78_METRR</name>
<dbReference type="AlphaFoldDB" id="A0A5C6GM78"/>
<sequence>MGAIYAPHLSTQGLVFRILKFPTAANPSGVRVGYARRKTSDKARKSTVVVRCAEHSNPVLNTKVLLKDWFGFEQSGGI</sequence>
<gene>
    <name evidence="1" type="ORF">ED733_006167</name>
</gene>
<evidence type="ECO:0000313" key="1">
    <source>
        <dbReference type="EMBL" id="TWU77391.1"/>
    </source>
</evidence>